<dbReference type="GO" id="GO:0003677">
    <property type="term" value="F:DNA binding"/>
    <property type="evidence" value="ECO:0007669"/>
    <property type="project" value="UniProtKB-KW"/>
</dbReference>
<dbReference type="PANTHER" id="PTHR37299">
    <property type="entry name" value="TRANSCRIPTIONAL REGULATOR-RELATED"/>
    <property type="match status" value="1"/>
</dbReference>
<gene>
    <name evidence="4" type="ORF">Q4521_09285</name>
</gene>
<evidence type="ECO:0000256" key="2">
    <source>
        <dbReference type="SAM" id="Phobius"/>
    </source>
</evidence>
<evidence type="ECO:0000313" key="5">
    <source>
        <dbReference type="Proteomes" id="UP001169760"/>
    </source>
</evidence>
<feature type="transmembrane region" description="Helical" evidence="2">
    <location>
        <begin position="81"/>
        <end position="99"/>
    </location>
</feature>
<dbReference type="Gene3D" id="2.40.50.1020">
    <property type="entry name" value="LytTr DNA-binding domain"/>
    <property type="match status" value="1"/>
</dbReference>
<dbReference type="GO" id="GO:0000156">
    <property type="term" value="F:phosphorelay response regulator activity"/>
    <property type="evidence" value="ECO:0007669"/>
    <property type="project" value="InterPro"/>
</dbReference>
<name>A0AAW7X525_9GAMM</name>
<keyword evidence="2" id="KW-0472">Membrane</keyword>
<dbReference type="Pfam" id="PF04397">
    <property type="entry name" value="LytTR"/>
    <property type="match status" value="1"/>
</dbReference>
<comment type="caution">
    <text evidence="4">The sequence shown here is derived from an EMBL/GenBank/DDBJ whole genome shotgun (WGS) entry which is preliminary data.</text>
</comment>
<accession>A0AAW7X525</accession>
<sequence length="269" mass="30279">MRKIINWYGFEGRLALIFWLGYMAWLVVFCVIHQMVIMDSGVNVVSSILWTLREWGFWMLITPTLVSLLSKTEHYEKPLKAKLHILGAALIVALLYKVAVNLYSGRSDVLATLVSYSPKYLQVLLVISLGWYVLLKGEQVYYANKNPSTEPDSPKNNASRLLVSTGSAEAFIHVQDITAVQAAGNYVDIHTANSSYILRATLKHLLEQLPQAQFVRCHRSAVVNINYVKQLHSFATGKGELELECGRLVPLAKSYRTQFKQSVINTADC</sequence>
<feature type="transmembrane region" description="Helical" evidence="2">
    <location>
        <begin position="48"/>
        <end position="69"/>
    </location>
</feature>
<proteinExistence type="predicted"/>
<keyword evidence="1" id="KW-0902">Two-component regulatory system</keyword>
<feature type="transmembrane region" description="Helical" evidence="2">
    <location>
        <begin position="12"/>
        <end position="36"/>
    </location>
</feature>
<dbReference type="PROSITE" id="PS50930">
    <property type="entry name" value="HTH_LYTTR"/>
    <property type="match status" value="1"/>
</dbReference>
<feature type="transmembrane region" description="Helical" evidence="2">
    <location>
        <begin position="119"/>
        <end position="135"/>
    </location>
</feature>
<keyword evidence="4" id="KW-0238">DNA-binding</keyword>
<evidence type="ECO:0000259" key="3">
    <source>
        <dbReference type="PROSITE" id="PS50930"/>
    </source>
</evidence>
<evidence type="ECO:0000256" key="1">
    <source>
        <dbReference type="ARBA" id="ARBA00023012"/>
    </source>
</evidence>
<dbReference type="SMART" id="SM00850">
    <property type="entry name" value="LytTR"/>
    <property type="match status" value="1"/>
</dbReference>
<protein>
    <submittedName>
        <fullName evidence="4">LytTR family DNA-binding domain-containing protein</fullName>
    </submittedName>
</protein>
<evidence type="ECO:0000313" key="4">
    <source>
        <dbReference type="EMBL" id="MDO6422665.1"/>
    </source>
</evidence>
<dbReference type="InterPro" id="IPR007492">
    <property type="entry name" value="LytTR_DNA-bd_dom"/>
</dbReference>
<dbReference type="Proteomes" id="UP001169760">
    <property type="component" value="Unassembled WGS sequence"/>
</dbReference>
<dbReference type="EMBL" id="JAUOPB010000006">
    <property type="protein sequence ID" value="MDO6422665.1"/>
    <property type="molecule type" value="Genomic_DNA"/>
</dbReference>
<feature type="domain" description="HTH LytTR-type" evidence="3">
    <location>
        <begin position="161"/>
        <end position="265"/>
    </location>
</feature>
<dbReference type="PANTHER" id="PTHR37299:SF1">
    <property type="entry name" value="STAGE 0 SPORULATION PROTEIN A HOMOLOG"/>
    <property type="match status" value="1"/>
</dbReference>
<organism evidence="4 5">
    <name type="scientific">Saccharophagus degradans</name>
    <dbReference type="NCBI Taxonomy" id="86304"/>
    <lineage>
        <taxon>Bacteria</taxon>
        <taxon>Pseudomonadati</taxon>
        <taxon>Pseudomonadota</taxon>
        <taxon>Gammaproteobacteria</taxon>
        <taxon>Cellvibrionales</taxon>
        <taxon>Cellvibrionaceae</taxon>
        <taxon>Saccharophagus</taxon>
    </lineage>
</organism>
<reference evidence="4" key="1">
    <citation type="submission" date="2023-07" db="EMBL/GenBank/DDBJ databases">
        <title>Genome content predicts the carbon catabolic preferences of heterotrophic bacteria.</title>
        <authorList>
            <person name="Gralka M."/>
        </authorList>
    </citation>
    <scope>NUCLEOTIDE SEQUENCE</scope>
    <source>
        <strain evidence="4">I3M17_2</strain>
    </source>
</reference>
<dbReference type="AlphaFoldDB" id="A0AAW7X525"/>
<keyword evidence="2" id="KW-1133">Transmembrane helix</keyword>
<dbReference type="RefSeq" id="WP_303492600.1">
    <property type="nucleotide sequence ID" value="NZ_JAUOPB010000006.1"/>
</dbReference>
<keyword evidence="2" id="KW-0812">Transmembrane</keyword>
<dbReference type="InterPro" id="IPR046947">
    <property type="entry name" value="LytR-like"/>
</dbReference>